<keyword evidence="2" id="KW-0812">Transmembrane</keyword>
<reference evidence="4 5" key="1">
    <citation type="journal article" date="2012" name="J. Bacteriol.">
        <title>Genome sequence of the pathogenic Herbaspirillum seropedicae strain Os34, isolated from rice roots.</title>
        <authorList>
            <person name="Ye W."/>
            <person name="Ye S."/>
            <person name="Liu J."/>
            <person name="Chang S."/>
            <person name="Chen M."/>
            <person name="Zhu B."/>
            <person name="Guo L."/>
            <person name="An Q."/>
        </authorList>
    </citation>
    <scope>NUCLEOTIDE SEQUENCE [LARGE SCALE GENOMIC DNA]</scope>
    <source>
        <strain evidence="4 5">Os34</strain>
    </source>
</reference>
<evidence type="ECO:0000256" key="2">
    <source>
        <dbReference type="SAM" id="Phobius"/>
    </source>
</evidence>
<dbReference type="PANTHER" id="PTHR46663:SF2">
    <property type="entry name" value="GGDEF DOMAIN-CONTAINING PROTEIN"/>
    <property type="match status" value="1"/>
</dbReference>
<dbReference type="EMBL" id="CP008956">
    <property type="protein sequence ID" value="QJQ00258.1"/>
    <property type="molecule type" value="Genomic_DNA"/>
</dbReference>
<dbReference type="PANTHER" id="PTHR46663">
    <property type="entry name" value="DIGUANYLATE CYCLASE DGCT-RELATED"/>
    <property type="match status" value="1"/>
</dbReference>
<dbReference type="InterPro" id="IPR052163">
    <property type="entry name" value="DGC-Regulatory_Protein"/>
</dbReference>
<organism evidence="4 5">
    <name type="scientific">Herbaspirillum rubrisubalbicans Os34</name>
    <dbReference type="NCBI Taxonomy" id="1235827"/>
    <lineage>
        <taxon>Bacteria</taxon>
        <taxon>Pseudomonadati</taxon>
        <taxon>Pseudomonadota</taxon>
        <taxon>Betaproteobacteria</taxon>
        <taxon>Burkholderiales</taxon>
        <taxon>Oxalobacteraceae</taxon>
        <taxon>Herbaspirillum</taxon>
    </lineage>
</organism>
<dbReference type="Pfam" id="PF00990">
    <property type="entry name" value="GGDEF"/>
    <property type="match status" value="1"/>
</dbReference>
<accession>A0A6M3ZNS4</accession>
<name>A0A6M3ZNS4_9BURK</name>
<dbReference type="SUPFAM" id="SSF55073">
    <property type="entry name" value="Nucleotide cyclase"/>
    <property type="match status" value="1"/>
</dbReference>
<evidence type="ECO:0000313" key="4">
    <source>
        <dbReference type="EMBL" id="QJQ00258.1"/>
    </source>
</evidence>
<evidence type="ECO:0000313" key="5">
    <source>
        <dbReference type="Proteomes" id="UP000501648"/>
    </source>
</evidence>
<keyword evidence="1" id="KW-0175">Coiled coil</keyword>
<feature type="domain" description="GGDEF" evidence="3">
    <location>
        <begin position="90"/>
        <end position="222"/>
    </location>
</feature>
<dbReference type="NCBIfam" id="TIGR00254">
    <property type="entry name" value="GGDEF"/>
    <property type="match status" value="1"/>
</dbReference>
<dbReference type="InterPro" id="IPR043128">
    <property type="entry name" value="Rev_trsase/Diguanyl_cyclase"/>
</dbReference>
<dbReference type="InterPro" id="IPR029787">
    <property type="entry name" value="Nucleotide_cyclase"/>
</dbReference>
<dbReference type="PROSITE" id="PS51257">
    <property type="entry name" value="PROKAR_LIPOPROTEIN"/>
    <property type="match status" value="1"/>
</dbReference>
<evidence type="ECO:0000259" key="3">
    <source>
        <dbReference type="PROSITE" id="PS50887"/>
    </source>
</evidence>
<sequence>MDNRELAMIAQLALSCALLGAVAVIGVLGGLLRKARRRCDRLGQQLADAKSVNASLRQQALYDSLTGLPNRNLLEDRISEAIARAEREQGRFALLFLDLDGFKAVNDRLGHAAGDLLLMQIGERLSESLRHADTIARIGGDEFVVLSEIVACGDITIIRDKLTQALSQPFPIGTTLLNVSASLGHAHYPEDGLSMEALLARADQGMYHLKRTRQPAGTYAVQ</sequence>
<evidence type="ECO:0000256" key="1">
    <source>
        <dbReference type="SAM" id="Coils"/>
    </source>
</evidence>
<dbReference type="Gene3D" id="3.30.70.270">
    <property type="match status" value="1"/>
</dbReference>
<dbReference type="InterPro" id="IPR000160">
    <property type="entry name" value="GGDEF_dom"/>
</dbReference>
<dbReference type="PROSITE" id="PS50887">
    <property type="entry name" value="GGDEF"/>
    <property type="match status" value="1"/>
</dbReference>
<dbReference type="Proteomes" id="UP000501648">
    <property type="component" value="Chromosome"/>
</dbReference>
<keyword evidence="2" id="KW-1133">Transmembrane helix</keyword>
<dbReference type="CDD" id="cd01949">
    <property type="entry name" value="GGDEF"/>
    <property type="match status" value="1"/>
</dbReference>
<dbReference type="SMART" id="SM00267">
    <property type="entry name" value="GGDEF"/>
    <property type="match status" value="1"/>
</dbReference>
<keyword evidence="2" id="KW-0472">Membrane</keyword>
<feature type="transmembrane region" description="Helical" evidence="2">
    <location>
        <begin position="6"/>
        <end position="32"/>
    </location>
</feature>
<feature type="coiled-coil region" evidence="1">
    <location>
        <begin position="32"/>
        <end position="91"/>
    </location>
</feature>
<gene>
    <name evidence="4" type="ORF">C798_08450</name>
</gene>
<protein>
    <submittedName>
        <fullName evidence="4">GGDEF domain-containing protein</fullName>
    </submittedName>
</protein>
<dbReference type="AlphaFoldDB" id="A0A6M3ZNS4"/>
<proteinExistence type="predicted"/>